<evidence type="ECO:0000256" key="1">
    <source>
        <dbReference type="SAM" id="MobiDB-lite"/>
    </source>
</evidence>
<evidence type="ECO:0000313" key="2">
    <source>
        <dbReference type="EMBL" id="KFU78923.1"/>
    </source>
</evidence>
<dbReference type="EMBL" id="JFBM01000021">
    <property type="protein sequence ID" value="KFU78923.1"/>
    <property type="molecule type" value="Genomic_DNA"/>
</dbReference>
<organism evidence="2 3">
    <name type="scientific">Amycolatopsis lurida NRRL 2430</name>
    <dbReference type="NCBI Taxonomy" id="1460371"/>
    <lineage>
        <taxon>Bacteria</taxon>
        <taxon>Bacillati</taxon>
        <taxon>Actinomycetota</taxon>
        <taxon>Actinomycetes</taxon>
        <taxon>Pseudonocardiales</taxon>
        <taxon>Pseudonocardiaceae</taxon>
        <taxon>Amycolatopsis</taxon>
    </lineage>
</organism>
<accession>A0A2P2FQC9</accession>
<dbReference type="AlphaFoldDB" id="A0A2P2FQC9"/>
<evidence type="ECO:0000313" key="3">
    <source>
        <dbReference type="Proteomes" id="UP000256220"/>
    </source>
</evidence>
<name>A0A2P2FQC9_AMYLU</name>
<feature type="compositionally biased region" description="Basic and acidic residues" evidence="1">
    <location>
        <begin position="57"/>
        <end position="67"/>
    </location>
</feature>
<feature type="region of interest" description="Disordered" evidence="1">
    <location>
        <begin position="57"/>
        <end position="76"/>
    </location>
</feature>
<dbReference type="Proteomes" id="UP000256220">
    <property type="component" value="Unassembled WGS sequence"/>
</dbReference>
<protein>
    <submittedName>
        <fullName evidence="2">Uncharacterized protein</fullName>
    </submittedName>
</protein>
<keyword evidence="3" id="KW-1185">Reference proteome</keyword>
<comment type="caution">
    <text evidence="2">The sequence shown here is derived from an EMBL/GenBank/DDBJ whole genome shotgun (WGS) entry which is preliminary data.</text>
</comment>
<sequence length="100" mass="11046">MRDQAEVDGLEHEILARQPEPVLGVRDVTLLVRGHHHADQQQPGAVGPRAVARVERREDAVERRRAPQADQVAGGLGVAERRCPAGRFEQRAELVFGDGR</sequence>
<gene>
    <name evidence="2" type="ORF">BB31_23145</name>
</gene>
<reference evidence="2 3" key="1">
    <citation type="journal article" date="2014" name="Genome Announc.">
        <title>Draft Genome Sequence of Amycolatopsis lurida NRRL 2430, Producer of the Glycopeptide Family Antibiotic Ristocetin.</title>
        <authorList>
            <person name="Kwun M.J."/>
            <person name="Hong H.J."/>
        </authorList>
    </citation>
    <scope>NUCLEOTIDE SEQUENCE [LARGE SCALE GENOMIC DNA]</scope>
    <source>
        <strain evidence="2 3">NRRL 2430</strain>
    </source>
</reference>
<proteinExistence type="predicted"/>